<gene>
    <name evidence="1" type="ORF">QOZ84_13275</name>
</gene>
<evidence type="ECO:0000313" key="1">
    <source>
        <dbReference type="EMBL" id="MDK2564512.1"/>
    </source>
</evidence>
<dbReference type="EMBL" id="JASKYM010000008">
    <property type="protein sequence ID" value="MDK2564512.1"/>
    <property type="molecule type" value="Genomic_DNA"/>
</dbReference>
<proteinExistence type="predicted"/>
<organism evidence="1 2">
    <name type="scientific">Romboutsia sedimentorum</name>
    <dbReference type="NCBI Taxonomy" id="1368474"/>
    <lineage>
        <taxon>Bacteria</taxon>
        <taxon>Bacillati</taxon>
        <taxon>Bacillota</taxon>
        <taxon>Clostridia</taxon>
        <taxon>Peptostreptococcales</taxon>
        <taxon>Peptostreptococcaceae</taxon>
        <taxon>Romboutsia</taxon>
    </lineage>
</organism>
<reference evidence="1 2" key="1">
    <citation type="submission" date="2023-05" db="EMBL/GenBank/DDBJ databases">
        <title>Rombocin, a short stable natural nisin variant, displays selective antimicrobial activity against Listeria monocytogenes and employs dual mode of action to kill target bacterial strains.</title>
        <authorList>
            <person name="Wambui J."/>
            <person name="Stephan R."/>
            <person name="Kuipers O.P."/>
        </authorList>
    </citation>
    <scope>NUCLEOTIDE SEQUENCE [LARGE SCALE GENOMIC DNA]</scope>
    <source>
        <strain evidence="1 2">RC002</strain>
    </source>
</reference>
<evidence type="ECO:0008006" key="3">
    <source>
        <dbReference type="Google" id="ProtNLM"/>
    </source>
</evidence>
<dbReference type="Proteomes" id="UP001301012">
    <property type="component" value="Unassembled WGS sequence"/>
</dbReference>
<protein>
    <recommendedName>
        <fullName evidence="3">RiboL-PSP-HEPN domain-containing protein</fullName>
    </recommendedName>
</protein>
<accession>A0ABT7EC56</accession>
<keyword evidence="2" id="KW-1185">Reference proteome</keyword>
<comment type="caution">
    <text evidence="1">The sequence shown here is derived from an EMBL/GenBank/DDBJ whole genome shotgun (WGS) entry which is preliminary data.</text>
</comment>
<dbReference type="RefSeq" id="WP_284133434.1">
    <property type="nucleotide sequence ID" value="NZ_JASKYM010000008.1"/>
</dbReference>
<name>A0ABT7EC56_9FIRM</name>
<evidence type="ECO:0000313" key="2">
    <source>
        <dbReference type="Proteomes" id="UP001301012"/>
    </source>
</evidence>
<sequence length="215" mass="26118">MKNLNRKDLSKISREDLELNERDREYGPIIIRKVVTTLVKHGLLNINDMDRSDVLGETLKLIEDMDFKFVLDYKENILEHARKFRMNNEIQLSYLLYATWFEHWINEMISILAGRKDLNDKEIYEIIRNISIRGKYTWLLKLFEFEEIDEGHLKLIFKLIELRNGFVHYKWNEKNDDLKDKETIVMENIEETVEYLMDIENKYIYNNSKEKLLYI</sequence>